<comment type="caution">
    <text evidence="3">The sequence shown here is derived from an EMBL/GenBank/DDBJ whole genome shotgun (WGS) entry which is preliminary data.</text>
</comment>
<evidence type="ECO:0000256" key="2">
    <source>
        <dbReference type="SAM" id="MobiDB-lite"/>
    </source>
</evidence>
<keyword evidence="4" id="KW-1185">Reference proteome</keyword>
<dbReference type="PROSITE" id="PS00107">
    <property type="entry name" value="PROTEIN_KINASE_ATP"/>
    <property type="match status" value="1"/>
</dbReference>
<name>A0ABN9T3N1_9DINO</name>
<evidence type="ECO:0000256" key="1">
    <source>
        <dbReference type="PROSITE-ProRule" id="PRU10141"/>
    </source>
</evidence>
<feature type="region of interest" description="Disordered" evidence="2">
    <location>
        <begin position="1"/>
        <end position="32"/>
    </location>
</feature>
<feature type="binding site" evidence="1">
    <location>
        <position position="78"/>
    </location>
    <ligand>
        <name>ATP</name>
        <dbReference type="ChEBI" id="CHEBI:30616"/>
    </ligand>
</feature>
<dbReference type="SUPFAM" id="SSF56112">
    <property type="entry name" value="Protein kinase-like (PK-like)"/>
    <property type="match status" value="1"/>
</dbReference>
<evidence type="ECO:0000313" key="3">
    <source>
        <dbReference type="EMBL" id="CAK0839600.1"/>
    </source>
</evidence>
<dbReference type="InterPro" id="IPR017441">
    <property type="entry name" value="Protein_kinase_ATP_BS"/>
</dbReference>
<evidence type="ECO:0000313" key="4">
    <source>
        <dbReference type="Proteomes" id="UP001189429"/>
    </source>
</evidence>
<reference evidence="3" key="1">
    <citation type="submission" date="2023-10" db="EMBL/GenBank/DDBJ databases">
        <authorList>
            <person name="Chen Y."/>
            <person name="Shah S."/>
            <person name="Dougan E. K."/>
            <person name="Thang M."/>
            <person name="Chan C."/>
        </authorList>
    </citation>
    <scope>NUCLEOTIDE SEQUENCE [LARGE SCALE GENOMIC DNA]</scope>
</reference>
<protein>
    <recommendedName>
        <fullName evidence="5">Non-specific serine/threonine protein kinase</fullName>
    </recommendedName>
</protein>
<dbReference type="Gene3D" id="3.30.200.20">
    <property type="entry name" value="Phosphorylase Kinase, domain 1"/>
    <property type="match status" value="1"/>
</dbReference>
<gene>
    <name evidence="3" type="ORF">PCOR1329_LOCUS35249</name>
</gene>
<keyword evidence="1" id="KW-0547">Nucleotide-binding</keyword>
<accession>A0ABN9T3N1</accession>
<dbReference type="Proteomes" id="UP001189429">
    <property type="component" value="Unassembled WGS sequence"/>
</dbReference>
<dbReference type="EMBL" id="CAUYUJ010014307">
    <property type="protein sequence ID" value="CAK0839600.1"/>
    <property type="molecule type" value="Genomic_DNA"/>
</dbReference>
<dbReference type="InterPro" id="IPR011009">
    <property type="entry name" value="Kinase-like_dom_sf"/>
</dbReference>
<organism evidence="3 4">
    <name type="scientific">Prorocentrum cordatum</name>
    <dbReference type="NCBI Taxonomy" id="2364126"/>
    <lineage>
        <taxon>Eukaryota</taxon>
        <taxon>Sar</taxon>
        <taxon>Alveolata</taxon>
        <taxon>Dinophyceae</taxon>
        <taxon>Prorocentrales</taxon>
        <taxon>Prorocentraceae</taxon>
        <taxon>Prorocentrum</taxon>
    </lineage>
</organism>
<proteinExistence type="predicted"/>
<keyword evidence="1" id="KW-0067">ATP-binding</keyword>
<sequence>MRLGRFVSAVAVPPSEDGTRSGDYTDPSRRAQSPGLEVALEDFEVLDVEDGGRQLGKGSFGVVRRIRLRGTDDVYALKGR</sequence>
<evidence type="ECO:0008006" key="5">
    <source>
        <dbReference type="Google" id="ProtNLM"/>
    </source>
</evidence>